<name>A0A452Y932_AEGTS</name>
<reference evidence="2" key="3">
    <citation type="journal article" date="2017" name="Nature">
        <title>Genome sequence of the progenitor of the wheat D genome Aegilops tauschii.</title>
        <authorList>
            <person name="Luo M.C."/>
            <person name="Gu Y.Q."/>
            <person name="Puiu D."/>
            <person name="Wang H."/>
            <person name="Twardziok S.O."/>
            <person name="Deal K.R."/>
            <person name="Huo N."/>
            <person name="Zhu T."/>
            <person name="Wang L."/>
            <person name="Wang Y."/>
            <person name="McGuire P.E."/>
            <person name="Liu S."/>
            <person name="Long H."/>
            <person name="Ramasamy R.K."/>
            <person name="Rodriguez J.C."/>
            <person name="Van S.L."/>
            <person name="Yuan L."/>
            <person name="Wang Z."/>
            <person name="Xia Z."/>
            <person name="Xiao L."/>
            <person name="Anderson O.D."/>
            <person name="Ouyang S."/>
            <person name="Liang Y."/>
            <person name="Zimin A.V."/>
            <person name="Pertea G."/>
            <person name="Qi P."/>
            <person name="Bennetzen J.L."/>
            <person name="Dai X."/>
            <person name="Dawson M.W."/>
            <person name="Muller H.G."/>
            <person name="Kugler K."/>
            <person name="Rivarola-Duarte L."/>
            <person name="Spannagl M."/>
            <person name="Mayer K.F.X."/>
            <person name="Lu F.H."/>
            <person name="Bevan M.W."/>
            <person name="Leroy P."/>
            <person name="Li P."/>
            <person name="You F.M."/>
            <person name="Sun Q."/>
            <person name="Liu Z."/>
            <person name="Lyons E."/>
            <person name="Wicker T."/>
            <person name="Salzberg S.L."/>
            <person name="Devos K.M."/>
            <person name="Dvorak J."/>
        </authorList>
    </citation>
    <scope>NUCLEOTIDE SEQUENCE [LARGE SCALE GENOMIC DNA]</scope>
    <source>
        <strain evidence="2">cv. AL8/78</strain>
    </source>
</reference>
<feature type="region of interest" description="Disordered" evidence="1">
    <location>
        <begin position="1"/>
        <end position="75"/>
    </location>
</feature>
<protein>
    <submittedName>
        <fullName evidence="2">Uncharacterized protein</fullName>
    </submittedName>
</protein>
<dbReference type="EnsemblPlants" id="AET1Gv20341000.15">
    <property type="protein sequence ID" value="AET1Gv20341000.15"/>
    <property type="gene ID" value="AET1Gv20341000"/>
</dbReference>
<evidence type="ECO:0000313" key="2">
    <source>
        <dbReference type="EnsemblPlants" id="AET1Gv20341000.15"/>
    </source>
</evidence>
<evidence type="ECO:0000256" key="1">
    <source>
        <dbReference type="SAM" id="MobiDB-lite"/>
    </source>
</evidence>
<proteinExistence type="predicted"/>
<organism evidence="2 3">
    <name type="scientific">Aegilops tauschii subsp. strangulata</name>
    <name type="common">Goatgrass</name>
    <dbReference type="NCBI Taxonomy" id="200361"/>
    <lineage>
        <taxon>Eukaryota</taxon>
        <taxon>Viridiplantae</taxon>
        <taxon>Streptophyta</taxon>
        <taxon>Embryophyta</taxon>
        <taxon>Tracheophyta</taxon>
        <taxon>Spermatophyta</taxon>
        <taxon>Magnoliopsida</taxon>
        <taxon>Liliopsida</taxon>
        <taxon>Poales</taxon>
        <taxon>Poaceae</taxon>
        <taxon>BOP clade</taxon>
        <taxon>Pooideae</taxon>
        <taxon>Triticodae</taxon>
        <taxon>Triticeae</taxon>
        <taxon>Triticinae</taxon>
        <taxon>Aegilops</taxon>
    </lineage>
</organism>
<evidence type="ECO:0000313" key="3">
    <source>
        <dbReference type="Proteomes" id="UP000015105"/>
    </source>
</evidence>
<keyword evidence="3" id="KW-1185">Reference proteome</keyword>
<dbReference type="AlphaFoldDB" id="A0A452Y932"/>
<feature type="compositionally biased region" description="Low complexity" evidence="1">
    <location>
        <begin position="36"/>
        <end position="48"/>
    </location>
</feature>
<sequence>MEKLQGPHRACTHTTVPRRAPRCWGSPTTRTRRRMSTGARGGARTVGPARRRRRRTRGGLWRGDPGRSSCAGTAPTSTPSIDWYEILWHWHLTCRFSYNCLLFDGDKAGLRLPVLYTALESPEICQTCSR</sequence>
<reference evidence="2" key="5">
    <citation type="journal article" date="2021" name="G3 (Bethesda)">
        <title>Aegilops tauschii genome assembly Aet v5.0 features greater sequence contiguity and improved annotation.</title>
        <authorList>
            <person name="Wang L."/>
            <person name="Zhu T."/>
            <person name="Rodriguez J.C."/>
            <person name="Deal K.R."/>
            <person name="Dubcovsky J."/>
            <person name="McGuire P.E."/>
            <person name="Lux T."/>
            <person name="Spannagl M."/>
            <person name="Mayer K.F.X."/>
            <person name="Baldrich P."/>
            <person name="Meyers B.C."/>
            <person name="Huo N."/>
            <person name="Gu Y.Q."/>
            <person name="Zhou H."/>
            <person name="Devos K.M."/>
            <person name="Bennetzen J.L."/>
            <person name="Unver T."/>
            <person name="Budak H."/>
            <person name="Gulick P.J."/>
            <person name="Galiba G."/>
            <person name="Kalapos B."/>
            <person name="Nelson D.R."/>
            <person name="Li P."/>
            <person name="You F.M."/>
            <person name="Luo M.C."/>
            <person name="Dvorak J."/>
        </authorList>
    </citation>
    <scope>NUCLEOTIDE SEQUENCE [LARGE SCALE GENOMIC DNA]</scope>
    <source>
        <strain evidence="2">cv. AL8/78</strain>
    </source>
</reference>
<reference evidence="3" key="1">
    <citation type="journal article" date="2014" name="Science">
        <title>Ancient hybridizations among the ancestral genomes of bread wheat.</title>
        <authorList>
            <consortium name="International Wheat Genome Sequencing Consortium,"/>
            <person name="Marcussen T."/>
            <person name="Sandve S.R."/>
            <person name="Heier L."/>
            <person name="Spannagl M."/>
            <person name="Pfeifer M."/>
            <person name="Jakobsen K.S."/>
            <person name="Wulff B.B."/>
            <person name="Steuernagel B."/>
            <person name="Mayer K.F."/>
            <person name="Olsen O.A."/>
        </authorList>
    </citation>
    <scope>NUCLEOTIDE SEQUENCE [LARGE SCALE GENOMIC DNA]</scope>
    <source>
        <strain evidence="3">cv. AL8/78</strain>
    </source>
</reference>
<dbReference type="Gramene" id="AET1Gv20341000.15">
    <property type="protein sequence ID" value="AET1Gv20341000.15"/>
    <property type="gene ID" value="AET1Gv20341000"/>
</dbReference>
<reference evidence="2" key="4">
    <citation type="submission" date="2019-03" db="UniProtKB">
        <authorList>
            <consortium name="EnsemblPlants"/>
        </authorList>
    </citation>
    <scope>IDENTIFICATION</scope>
</reference>
<accession>A0A452Y932</accession>
<dbReference type="Proteomes" id="UP000015105">
    <property type="component" value="Chromosome 1D"/>
</dbReference>
<reference evidence="3" key="2">
    <citation type="journal article" date="2017" name="Nat. Plants">
        <title>The Aegilops tauschii genome reveals multiple impacts of transposons.</title>
        <authorList>
            <person name="Zhao G."/>
            <person name="Zou C."/>
            <person name="Li K."/>
            <person name="Wang K."/>
            <person name="Li T."/>
            <person name="Gao L."/>
            <person name="Zhang X."/>
            <person name="Wang H."/>
            <person name="Yang Z."/>
            <person name="Liu X."/>
            <person name="Jiang W."/>
            <person name="Mao L."/>
            <person name="Kong X."/>
            <person name="Jiao Y."/>
            <person name="Jia J."/>
        </authorList>
    </citation>
    <scope>NUCLEOTIDE SEQUENCE [LARGE SCALE GENOMIC DNA]</scope>
    <source>
        <strain evidence="3">cv. AL8/78</strain>
    </source>
</reference>